<evidence type="ECO:0000256" key="4">
    <source>
        <dbReference type="ARBA" id="ARBA00023369"/>
    </source>
</evidence>
<keyword evidence="3" id="KW-0325">Glycoprotein</keyword>
<accession>M3HP93</accession>
<dbReference type="InterPro" id="IPR029058">
    <property type="entry name" value="AB_hydrolase_fold"/>
</dbReference>
<dbReference type="GO" id="GO:0016042">
    <property type="term" value="P:lipid catabolic process"/>
    <property type="evidence" value="ECO:0007669"/>
    <property type="project" value="InterPro"/>
</dbReference>
<evidence type="ECO:0000313" key="6">
    <source>
        <dbReference type="Proteomes" id="UP000011777"/>
    </source>
</evidence>
<dbReference type="Proteomes" id="UP000011777">
    <property type="component" value="Unassembled WGS sequence"/>
</dbReference>
<keyword evidence="6" id="KW-1185">Reference proteome</keyword>
<dbReference type="AlphaFoldDB" id="M3HP93"/>
<dbReference type="InterPro" id="IPR005152">
    <property type="entry name" value="Lipase_secreted"/>
</dbReference>
<dbReference type="Gene3D" id="1.10.260.130">
    <property type="match status" value="1"/>
</dbReference>
<dbReference type="Gene3D" id="3.40.50.1820">
    <property type="entry name" value="alpha/beta hydrolase"/>
    <property type="match status" value="1"/>
</dbReference>
<dbReference type="OrthoDB" id="2373480at2759"/>
<gene>
    <name evidence="5" type="ORF">G210_5956</name>
</gene>
<name>M3HP93_CANMX</name>
<dbReference type="PANTHER" id="PTHR34853">
    <property type="match status" value="1"/>
</dbReference>
<protein>
    <submittedName>
        <fullName evidence="5">Lipase 7</fullName>
    </submittedName>
</protein>
<proteinExistence type="predicted"/>
<evidence type="ECO:0000256" key="3">
    <source>
        <dbReference type="ARBA" id="ARBA00023180"/>
    </source>
</evidence>
<organism evidence="5 6">
    <name type="scientific">Candida maltosa (strain Xu316)</name>
    <name type="common">Yeast</name>
    <dbReference type="NCBI Taxonomy" id="1245528"/>
    <lineage>
        <taxon>Eukaryota</taxon>
        <taxon>Fungi</taxon>
        <taxon>Dikarya</taxon>
        <taxon>Ascomycota</taxon>
        <taxon>Saccharomycotina</taxon>
        <taxon>Pichiomycetes</taxon>
        <taxon>Debaryomycetaceae</taxon>
        <taxon>Candida/Lodderomyces clade</taxon>
        <taxon>Candida</taxon>
    </lineage>
</organism>
<dbReference type="GO" id="GO:0004806">
    <property type="term" value="F:triacylglycerol lipase activity"/>
    <property type="evidence" value="ECO:0007669"/>
    <property type="project" value="UniProtKB-EC"/>
</dbReference>
<dbReference type="HOGENOM" id="CLU_029538_5_0_1"/>
<dbReference type="eggNOG" id="ENOG502S2P7">
    <property type="taxonomic scope" value="Eukaryota"/>
</dbReference>
<dbReference type="SUPFAM" id="SSF53474">
    <property type="entry name" value="alpha/beta-Hydrolases"/>
    <property type="match status" value="1"/>
</dbReference>
<dbReference type="STRING" id="1245528.M3HP93"/>
<dbReference type="PANTHER" id="PTHR34853:SF1">
    <property type="entry name" value="LIPASE 5"/>
    <property type="match status" value="1"/>
</dbReference>
<sequence length="420" mass="46826">MIWLLLLISLINSSPPDDDFYNPPSNLSDYALGEIIRSRQSPHPITSMFINPLPIVSSHQLLIRSQDTFQNPTAIITTILIPPNPDPNKLISHQPFENSAMQRCAPSYAMSTPNFETFQIQTDLVFIAAMLSQGWYVNVPDHEGANSAFLAGIKAGYSVLDSIRGAQSFLKLKSRISNTTMTGKFRVGLFGYSGGGFSSIWASMLVSTYAPELNIVGLAGGGTIVNITLVMETVDSGLYSGLIVNMLQGLSNEYGDFKEALMKYGEIQPLHCLFPSAKEYFLQKIIGGVYDRDLLFDEIIRKKIMENDLISSLLVPSVPVFLFHSRIDEMSPFEEVLKLKEYWCSRNVSLELAEDMSYNHMVGAYMGAPAAITWLEQRLNGSLVSGCIHEFRLTNLGYPGVVPTLRTFFERTLQLFQRQS</sequence>
<evidence type="ECO:0000313" key="5">
    <source>
        <dbReference type="EMBL" id="EMG49302.1"/>
    </source>
</evidence>
<reference evidence="5 6" key="1">
    <citation type="submission" date="2013-02" db="EMBL/GenBank/DDBJ databases">
        <title>Genome sequence of Candida maltosa Xu316, a potential industrial strain for xylitol and ethanol production.</title>
        <authorList>
            <person name="Yu J."/>
            <person name="Wang Q."/>
            <person name="Geng X."/>
            <person name="Bao W."/>
            <person name="He P."/>
            <person name="Cai J."/>
        </authorList>
    </citation>
    <scope>NUCLEOTIDE SEQUENCE [LARGE SCALE GENOMIC DNA]</scope>
    <source>
        <strain evidence="6">Xu316</strain>
    </source>
</reference>
<dbReference type="OMA" id="IPMFVYK"/>
<dbReference type="EMBL" id="AOGT01000755">
    <property type="protein sequence ID" value="EMG49302.1"/>
    <property type="molecule type" value="Genomic_DNA"/>
</dbReference>
<keyword evidence="2" id="KW-1015">Disulfide bond</keyword>
<keyword evidence="1" id="KW-0732">Signal</keyword>
<comment type="catalytic activity">
    <reaction evidence="4">
        <text>a triacylglycerol + H2O = a diacylglycerol + a fatty acid + H(+)</text>
        <dbReference type="Rhea" id="RHEA:12044"/>
        <dbReference type="ChEBI" id="CHEBI:15377"/>
        <dbReference type="ChEBI" id="CHEBI:15378"/>
        <dbReference type="ChEBI" id="CHEBI:17855"/>
        <dbReference type="ChEBI" id="CHEBI:18035"/>
        <dbReference type="ChEBI" id="CHEBI:28868"/>
        <dbReference type="EC" id="3.1.1.3"/>
    </reaction>
    <physiologicalReaction direction="left-to-right" evidence="4">
        <dbReference type="Rhea" id="RHEA:12045"/>
    </physiologicalReaction>
</comment>
<comment type="caution">
    <text evidence="5">The sequence shown here is derived from an EMBL/GenBank/DDBJ whole genome shotgun (WGS) entry which is preliminary data.</text>
</comment>
<evidence type="ECO:0000256" key="2">
    <source>
        <dbReference type="ARBA" id="ARBA00023157"/>
    </source>
</evidence>
<evidence type="ECO:0000256" key="1">
    <source>
        <dbReference type="ARBA" id="ARBA00022729"/>
    </source>
</evidence>
<dbReference type="Pfam" id="PF03583">
    <property type="entry name" value="LIP"/>
    <property type="match status" value="1"/>
</dbReference>